<accession>D3AF17</accession>
<feature type="transmembrane region" description="Helical" evidence="7">
    <location>
        <begin position="262"/>
        <end position="283"/>
    </location>
</feature>
<evidence type="ECO:0000256" key="3">
    <source>
        <dbReference type="ARBA" id="ARBA00022475"/>
    </source>
</evidence>
<sequence>MRSKDQKVFNLISHTVMILVTVMAVLPFVLVFLSSITEENTLVLNGYSFFPEKFSLYAYEYIVMKGKKIFRAYAVTLFVTVVGTSINVMISAMLAYPLSLKDLPGKRIFTFYVVFTLLFNGGLVPTYLMYTSAFNVKNTIFALIVPNLLMHTMNVLLMRTYYSTSIPAELFEASEIDGASQFKIFGSIILPLGKPIAVTMALFSGLSYWNDWTNGLYYLTGYDGEKLYSIQNFLNKVVTDIQYLNSSQVGSNSDILAKLPTVSVRMAIAFVAMIPILVLFPFLQKYFSKGIAMGAVKG</sequence>
<dbReference type="SUPFAM" id="SSF161098">
    <property type="entry name" value="MetI-like"/>
    <property type="match status" value="1"/>
</dbReference>
<comment type="caution">
    <text evidence="9">The sequence shown here is derived from an EMBL/GenBank/DDBJ whole genome shotgun (WGS) entry which is preliminary data.</text>
</comment>
<evidence type="ECO:0000256" key="4">
    <source>
        <dbReference type="ARBA" id="ARBA00022692"/>
    </source>
</evidence>
<dbReference type="CDD" id="cd06261">
    <property type="entry name" value="TM_PBP2"/>
    <property type="match status" value="1"/>
</dbReference>
<dbReference type="InterPro" id="IPR000515">
    <property type="entry name" value="MetI-like"/>
</dbReference>
<dbReference type="Proteomes" id="UP000004968">
    <property type="component" value="Unassembled WGS sequence"/>
</dbReference>
<evidence type="ECO:0000259" key="8">
    <source>
        <dbReference type="PROSITE" id="PS50928"/>
    </source>
</evidence>
<evidence type="ECO:0000313" key="9">
    <source>
        <dbReference type="EMBL" id="EFC99600.1"/>
    </source>
</evidence>
<name>D3AF17_9FIRM</name>
<evidence type="ECO:0000256" key="2">
    <source>
        <dbReference type="ARBA" id="ARBA00022448"/>
    </source>
</evidence>
<dbReference type="PANTHER" id="PTHR43744">
    <property type="entry name" value="ABC TRANSPORTER PERMEASE PROTEIN MG189-RELATED-RELATED"/>
    <property type="match status" value="1"/>
</dbReference>
<dbReference type="GeneID" id="93146908"/>
<proteinExistence type="inferred from homology"/>
<dbReference type="EMBL" id="ACIO01000162">
    <property type="protein sequence ID" value="EFC99600.1"/>
    <property type="molecule type" value="Genomic_DNA"/>
</dbReference>
<keyword evidence="6 7" id="KW-0472">Membrane</keyword>
<keyword evidence="5 7" id="KW-1133">Transmembrane helix</keyword>
<dbReference type="PROSITE" id="PS50928">
    <property type="entry name" value="ABC_TM1"/>
    <property type="match status" value="1"/>
</dbReference>
<feature type="transmembrane region" description="Helical" evidence="7">
    <location>
        <begin position="108"/>
        <end position="128"/>
    </location>
</feature>
<gene>
    <name evidence="9" type="ORF">CLOSTHATH_02201</name>
</gene>
<dbReference type="GO" id="GO:0055085">
    <property type="term" value="P:transmembrane transport"/>
    <property type="evidence" value="ECO:0007669"/>
    <property type="project" value="InterPro"/>
</dbReference>
<dbReference type="PANTHER" id="PTHR43744:SF9">
    <property type="entry name" value="POLYGALACTURONAN_RHAMNOGALACTURONAN TRANSPORT SYSTEM PERMEASE PROTEIN YTCP"/>
    <property type="match status" value="1"/>
</dbReference>
<feature type="transmembrane region" description="Helical" evidence="7">
    <location>
        <begin position="12"/>
        <end position="36"/>
    </location>
</feature>
<organism evidence="9 10">
    <name type="scientific">Hungatella hathewayi DSM 13479</name>
    <dbReference type="NCBI Taxonomy" id="566550"/>
    <lineage>
        <taxon>Bacteria</taxon>
        <taxon>Bacillati</taxon>
        <taxon>Bacillota</taxon>
        <taxon>Clostridia</taxon>
        <taxon>Lachnospirales</taxon>
        <taxon>Lachnospiraceae</taxon>
        <taxon>Hungatella</taxon>
    </lineage>
</organism>
<dbReference type="InterPro" id="IPR035906">
    <property type="entry name" value="MetI-like_sf"/>
</dbReference>
<keyword evidence="2 7" id="KW-0813">Transport</keyword>
<reference evidence="9 10" key="1">
    <citation type="submission" date="2010-01" db="EMBL/GenBank/DDBJ databases">
        <authorList>
            <person name="Weinstock G."/>
            <person name="Sodergren E."/>
            <person name="Clifton S."/>
            <person name="Fulton L."/>
            <person name="Fulton B."/>
            <person name="Courtney L."/>
            <person name="Fronick C."/>
            <person name="Harrison M."/>
            <person name="Strong C."/>
            <person name="Farmer C."/>
            <person name="Delahaunty K."/>
            <person name="Markovic C."/>
            <person name="Hall O."/>
            <person name="Minx P."/>
            <person name="Tomlinson C."/>
            <person name="Mitreva M."/>
            <person name="Nelson J."/>
            <person name="Hou S."/>
            <person name="Wollam A."/>
            <person name="Pepin K.H."/>
            <person name="Johnson M."/>
            <person name="Bhonagiri V."/>
            <person name="Nash W.E."/>
            <person name="Warren W."/>
            <person name="Chinwalla A."/>
            <person name="Mardis E.R."/>
            <person name="Wilson R.K."/>
        </authorList>
    </citation>
    <scope>NUCLEOTIDE SEQUENCE [LARGE SCALE GENOMIC DNA]</scope>
    <source>
        <strain evidence="9 10">DSM 13479</strain>
    </source>
</reference>
<feature type="transmembrane region" description="Helical" evidence="7">
    <location>
        <begin position="182"/>
        <end position="209"/>
    </location>
</feature>
<dbReference type="AlphaFoldDB" id="D3AF17"/>
<evidence type="ECO:0000256" key="6">
    <source>
        <dbReference type="ARBA" id="ARBA00023136"/>
    </source>
</evidence>
<feature type="transmembrane region" description="Helical" evidence="7">
    <location>
        <begin position="72"/>
        <end position="96"/>
    </location>
</feature>
<keyword evidence="4 7" id="KW-0812">Transmembrane</keyword>
<comment type="subcellular location">
    <subcellularLocation>
        <location evidence="1 7">Cell membrane</location>
        <topology evidence="1 7">Multi-pass membrane protein</topology>
    </subcellularLocation>
</comment>
<feature type="transmembrane region" description="Helical" evidence="7">
    <location>
        <begin position="140"/>
        <end position="162"/>
    </location>
</feature>
<keyword evidence="3" id="KW-1003">Cell membrane</keyword>
<dbReference type="HOGENOM" id="CLU_016047_1_0_9"/>
<evidence type="ECO:0000256" key="5">
    <source>
        <dbReference type="ARBA" id="ARBA00022989"/>
    </source>
</evidence>
<comment type="similarity">
    <text evidence="7">Belongs to the binding-protein-dependent transport system permease family.</text>
</comment>
<feature type="domain" description="ABC transmembrane type-1" evidence="8">
    <location>
        <begin position="73"/>
        <end position="283"/>
    </location>
</feature>
<dbReference type="RefSeq" id="WP_006772722.1">
    <property type="nucleotide sequence ID" value="NZ_GG667636.1"/>
</dbReference>
<evidence type="ECO:0000256" key="7">
    <source>
        <dbReference type="RuleBase" id="RU363032"/>
    </source>
</evidence>
<evidence type="ECO:0000313" key="10">
    <source>
        <dbReference type="Proteomes" id="UP000004968"/>
    </source>
</evidence>
<dbReference type="Pfam" id="PF00528">
    <property type="entry name" value="BPD_transp_1"/>
    <property type="match status" value="1"/>
</dbReference>
<evidence type="ECO:0000256" key="1">
    <source>
        <dbReference type="ARBA" id="ARBA00004651"/>
    </source>
</evidence>
<dbReference type="Gene3D" id="1.10.3720.10">
    <property type="entry name" value="MetI-like"/>
    <property type="match status" value="1"/>
</dbReference>
<dbReference type="GO" id="GO:0005886">
    <property type="term" value="C:plasma membrane"/>
    <property type="evidence" value="ECO:0007669"/>
    <property type="project" value="UniProtKB-SubCell"/>
</dbReference>
<protein>
    <submittedName>
        <fullName evidence="9">ABC transporter, permease protein</fullName>
    </submittedName>
</protein>